<dbReference type="GO" id="GO:0004794">
    <property type="term" value="F:threonine deaminase activity"/>
    <property type="evidence" value="ECO:0007669"/>
    <property type="project" value="TreeGrafter"/>
</dbReference>
<gene>
    <name evidence="5" type="ORF">JF922_09145</name>
</gene>
<evidence type="ECO:0000313" key="5">
    <source>
        <dbReference type="EMBL" id="MBJ7598235.1"/>
    </source>
</evidence>
<accession>A0A934N2L2</accession>
<dbReference type="GO" id="GO:0006567">
    <property type="term" value="P:L-threonine catabolic process"/>
    <property type="evidence" value="ECO:0007669"/>
    <property type="project" value="TreeGrafter"/>
</dbReference>
<protein>
    <submittedName>
        <fullName evidence="5">Pyridoxal-phosphate dependent enzyme</fullName>
    </submittedName>
</protein>
<dbReference type="AlphaFoldDB" id="A0A934N2L2"/>
<keyword evidence="6" id="KW-1185">Reference proteome</keyword>
<dbReference type="GO" id="GO:0006565">
    <property type="term" value="P:L-serine catabolic process"/>
    <property type="evidence" value="ECO:0007669"/>
    <property type="project" value="TreeGrafter"/>
</dbReference>
<dbReference type="Pfam" id="PF00291">
    <property type="entry name" value="PALP"/>
    <property type="match status" value="1"/>
</dbReference>
<dbReference type="InterPro" id="IPR001926">
    <property type="entry name" value="TrpB-like_PALP"/>
</dbReference>
<evidence type="ECO:0000259" key="4">
    <source>
        <dbReference type="Pfam" id="PF00291"/>
    </source>
</evidence>
<evidence type="ECO:0000256" key="1">
    <source>
        <dbReference type="ARBA" id="ARBA00001933"/>
    </source>
</evidence>
<keyword evidence="3" id="KW-0456">Lyase</keyword>
<proteinExistence type="predicted"/>
<dbReference type="GO" id="GO:0003941">
    <property type="term" value="F:L-serine ammonia-lyase activity"/>
    <property type="evidence" value="ECO:0007669"/>
    <property type="project" value="TreeGrafter"/>
</dbReference>
<name>A0A934N2L2_9BACT</name>
<dbReference type="InterPro" id="IPR050147">
    <property type="entry name" value="Ser/Thr_Dehydratase"/>
</dbReference>
<comment type="caution">
    <text evidence="5">The sequence shown here is derived from an EMBL/GenBank/DDBJ whole genome shotgun (WGS) entry which is preliminary data.</text>
</comment>
<dbReference type="SUPFAM" id="SSF53686">
    <property type="entry name" value="Tryptophan synthase beta subunit-like PLP-dependent enzymes"/>
    <property type="match status" value="1"/>
</dbReference>
<feature type="domain" description="Tryptophan synthase beta chain-like PALP" evidence="4">
    <location>
        <begin position="35"/>
        <end position="319"/>
    </location>
</feature>
<dbReference type="EMBL" id="JAEKNR010000100">
    <property type="protein sequence ID" value="MBJ7598235.1"/>
    <property type="molecule type" value="Genomic_DNA"/>
</dbReference>
<keyword evidence="2" id="KW-0663">Pyridoxal phosphate</keyword>
<evidence type="ECO:0000256" key="2">
    <source>
        <dbReference type="ARBA" id="ARBA00022898"/>
    </source>
</evidence>
<evidence type="ECO:0000256" key="3">
    <source>
        <dbReference type="ARBA" id="ARBA00023239"/>
    </source>
</evidence>
<dbReference type="RefSeq" id="WP_338201071.1">
    <property type="nucleotide sequence ID" value="NZ_JAEKNR010000100.1"/>
</dbReference>
<dbReference type="GO" id="GO:0009097">
    <property type="term" value="P:isoleucine biosynthetic process"/>
    <property type="evidence" value="ECO:0007669"/>
    <property type="project" value="TreeGrafter"/>
</dbReference>
<sequence>MAGLRVRPSESTGAAMEGVPSAADLASAREFLAREVPPTPAVSLPHLSSALGREIWMKLECLSPIRSFKHRGALCSVRALKASGASGVLTVSTGNHGQGVAYAGGRLGVPVTVVAPRPSEPRKLAAMRALGAQVELRGENLSEAEEAAAQLAAARELVYLEDGEDPWLMAGASTVLLELTEQAAGLDTVLVQVGGGNLVAASLLAARAAGSPVRIVGVQSTAAPGATLSWQQGSIRPAESRTIAGGIATEKPGRLSLEVMKALLGSMVLVDDADLWRSVGTLLQTTGLAVEPSGAAGLAALERFGAEIEGERVGVLLTGGWIGEAALAQVAARLAATSVRRESV</sequence>
<reference evidence="5" key="1">
    <citation type="submission" date="2020-10" db="EMBL/GenBank/DDBJ databases">
        <title>Ca. Dormibacterota MAGs.</title>
        <authorList>
            <person name="Montgomery K."/>
        </authorList>
    </citation>
    <scope>NUCLEOTIDE SEQUENCE [LARGE SCALE GENOMIC DNA]</scope>
    <source>
        <strain evidence="5">SC8812_S17_10</strain>
    </source>
</reference>
<dbReference type="Proteomes" id="UP000612893">
    <property type="component" value="Unassembled WGS sequence"/>
</dbReference>
<dbReference type="Gene3D" id="3.40.50.1100">
    <property type="match status" value="2"/>
</dbReference>
<dbReference type="PANTHER" id="PTHR48078:SF7">
    <property type="entry name" value="BLL6502 PROTEIN"/>
    <property type="match status" value="1"/>
</dbReference>
<dbReference type="PANTHER" id="PTHR48078">
    <property type="entry name" value="THREONINE DEHYDRATASE, MITOCHONDRIAL-RELATED"/>
    <property type="match status" value="1"/>
</dbReference>
<evidence type="ECO:0000313" key="6">
    <source>
        <dbReference type="Proteomes" id="UP000612893"/>
    </source>
</evidence>
<organism evidence="5 6">
    <name type="scientific">Candidatus Nephthysia bennettiae</name>
    <dbReference type="NCBI Taxonomy" id="3127016"/>
    <lineage>
        <taxon>Bacteria</taxon>
        <taxon>Bacillati</taxon>
        <taxon>Candidatus Dormiibacterota</taxon>
        <taxon>Candidatus Dormibacteria</taxon>
        <taxon>Candidatus Dormibacterales</taxon>
        <taxon>Candidatus Dormibacteraceae</taxon>
        <taxon>Candidatus Nephthysia</taxon>
    </lineage>
</organism>
<dbReference type="InterPro" id="IPR036052">
    <property type="entry name" value="TrpB-like_PALP_sf"/>
</dbReference>
<comment type="cofactor">
    <cofactor evidence="1">
        <name>pyridoxal 5'-phosphate</name>
        <dbReference type="ChEBI" id="CHEBI:597326"/>
    </cofactor>
</comment>